<name>A0A084VBL7_ANOSI</name>
<dbReference type="VEuPathDB" id="VectorBase:ASIC001857"/>
<evidence type="ECO:0000313" key="3">
    <source>
        <dbReference type="Proteomes" id="UP000030765"/>
    </source>
</evidence>
<accession>A0A084VBL7</accession>
<reference evidence="2" key="2">
    <citation type="submission" date="2020-05" db="UniProtKB">
        <authorList>
            <consortium name="EnsemblMetazoa"/>
        </authorList>
    </citation>
    <scope>IDENTIFICATION</scope>
</reference>
<evidence type="ECO:0000313" key="2">
    <source>
        <dbReference type="EnsemblMetazoa" id="ASIC001857-PA"/>
    </source>
</evidence>
<protein>
    <submittedName>
        <fullName evidence="1 2">Uncharacterized protein</fullName>
    </submittedName>
</protein>
<dbReference type="AlphaFoldDB" id="A0A084VBL7"/>
<dbReference type="EnsemblMetazoa" id="ASIC001857-RA">
    <property type="protein sequence ID" value="ASIC001857-PA"/>
    <property type="gene ID" value="ASIC001857"/>
</dbReference>
<organism evidence="1">
    <name type="scientific">Anopheles sinensis</name>
    <name type="common">Mosquito</name>
    <dbReference type="NCBI Taxonomy" id="74873"/>
    <lineage>
        <taxon>Eukaryota</taxon>
        <taxon>Metazoa</taxon>
        <taxon>Ecdysozoa</taxon>
        <taxon>Arthropoda</taxon>
        <taxon>Hexapoda</taxon>
        <taxon>Insecta</taxon>
        <taxon>Pterygota</taxon>
        <taxon>Neoptera</taxon>
        <taxon>Endopterygota</taxon>
        <taxon>Diptera</taxon>
        <taxon>Nematocera</taxon>
        <taxon>Culicoidea</taxon>
        <taxon>Culicidae</taxon>
        <taxon>Anophelinae</taxon>
        <taxon>Anopheles</taxon>
    </lineage>
</organism>
<proteinExistence type="predicted"/>
<dbReference type="EMBL" id="KE524458">
    <property type="protein sequence ID" value="KFB35361.1"/>
    <property type="molecule type" value="Genomic_DNA"/>
</dbReference>
<reference evidence="1 3" key="1">
    <citation type="journal article" date="2014" name="BMC Genomics">
        <title>Genome sequence of Anopheles sinensis provides insight into genetics basis of mosquito competence for malaria parasites.</title>
        <authorList>
            <person name="Zhou D."/>
            <person name="Zhang D."/>
            <person name="Ding G."/>
            <person name="Shi L."/>
            <person name="Hou Q."/>
            <person name="Ye Y."/>
            <person name="Xu Y."/>
            <person name="Zhou H."/>
            <person name="Xiong C."/>
            <person name="Li S."/>
            <person name="Yu J."/>
            <person name="Hong S."/>
            <person name="Yu X."/>
            <person name="Zou P."/>
            <person name="Chen C."/>
            <person name="Chang X."/>
            <person name="Wang W."/>
            <person name="Lv Y."/>
            <person name="Sun Y."/>
            <person name="Ma L."/>
            <person name="Shen B."/>
            <person name="Zhu C."/>
        </authorList>
    </citation>
    <scope>NUCLEOTIDE SEQUENCE [LARGE SCALE GENOMIC DNA]</scope>
</reference>
<evidence type="ECO:0000313" key="1">
    <source>
        <dbReference type="EMBL" id="KFB35361.1"/>
    </source>
</evidence>
<dbReference type="EMBL" id="ATLV01008211">
    <property type="status" value="NOT_ANNOTATED_CDS"/>
    <property type="molecule type" value="Genomic_DNA"/>
</dbReference>
<keyword evidence="3" id="KW-1185">Reference proteome</keyword>
<dbReference type="Proteomes" id="UP000030765">
    <property type="component" value="Unassembled WGS sequence"/>
</dbReference>
<gene>
    <name evidence="1" type="ORF">ZHAS_00001857</name>
</gene>
<sequence length="99" mass="11172">MHKGRVSEQKPTVFHHTWCERGDHFSGDRRRLKLENQTCGYRRNIWPVSTSSGAKTQTVMTRGCFHWLLASTGLVQVMLQRKAAVSPFLGGREKSAGAD</sequence>